<dbReference type="SUPFAM" id="SSF53448">
    <property type="entry name" value="Nucleotide-diphospho-sugar transferases"/>
    <property type="match status" value="1"/>
</dbReference>
<proteinExistence type="predicted"/>
<dbReference type="InterPro" id="IPR029044">
    <property type="entry name" value="Nucleotide-diphossugar_trans"/>
</dbReference>
<organism evidence="1">
    <name type="scientific">viral metagenome</name>
    <dbReference type="NCBI Taxonomy" id="1070528"/>
    <lineage>
        <taxon>unclassified sequences</taxon>
        <taxon>metagenomes</taxon>
        <taxon>organismal metagenomes</taxon>
    </lineage>
</organism>
<protein>
    <recommendedName>
        <fullName evidence="2">Glycosyltransferase 2-like domain-containing protein</fullName>
    </recommendedName>
</protein>
<dbReference type="Gene3D" id="3.90.550.40">
    <property type="match status" value="1"/>
</dbReference>
<dbReference type="AlphaFoldDB" id="A0A6C0IMR0"/>
<accession>A0A6C0IMR0</accession>
<dbReference type="Pfam" id="PF03452">
    <property type="entry name" value="Anp1"/>
    <property type="match status" value="1"/>
</dbReference>
<dbReference type="EMBL" id="MN740218">
    <property type="protein sequence ID" value="QHT94282.1"/>
    <property type="molecule type" value="Genomic_DNA"/>
</dbReference>
<evidence type="ECO:0000313" key="1">
    <source>
        <dbReference type="EMBL" id="QHT94282.1"/>
    </source>
</evidence>
<reference evidence="1" key="1">
    <citation type="journal article" date="2020" name="Nature">
        <title>Giant virus diversity and host interactions through global metagenomics.</title>
        <authorList>
            <person name="Schulz F."/>
            <person name="Roux S."/>
            <person name="Paez-Espino D."/>
            <person name="Jungbluth S."/>
            <person name="Walsh D.A."/>
            <person name="Denef V.J."/>
            <person name="McMahon K.D."/>
            <person name="Konstantinidis K.T."/>
            <person name="Eloe-Fadrosh E.A."/>
            <person name="Kyrpides N.C."/>
            <person name="Woyke T."/>
        </authorList>
    </citation>
    <scope>NUCLEOTIDE SEQUENCE</scope>
    <source>
        <strain evidence="1">GVMAG-M-3300024258-28</strain>
    </source>
</reference>
<name>A0A6C0IMR0_9ZZZZ</name>
<evidence type="ECO:0008006" key="2">
    <source>
        <dbReference type="Google" id="ProtNLM"/>
    </source>
</evidence>
<sequence>MSKSGEFLQNAKINESTDFTERFNVYAKEKQPYLYILTPCYGGVCFVNYTECLISTIELCKAYNVKVNVVFCKSDSLVTRARNNLVAKAMSDPEMTHVLFIDNDITWEPFDILKLMLHDKNIVGGIYPLKNYNWSKLTENNGKNVSQWLDNQQANEFNKFMDKESIVQYNLLKYNINYISNDINIEKNLTQVKHLPTGFMLIKRVVFEKLFQAFPSTKYIDDVNFLEKKENDYAYALFDCGVEDNHYLSEDWMFCNRWTKLSGKIWADVSINLTHTGIEDYKGSLLASLL</sequence>